<dbReference type="Gene3D" id="3.90.550.10">
    <property type="entry name" value="Spore Coat Polysaccharide Biosynthesis Protein SpsA, Chain A"/>
    <property type="match status" value="1"/>
</dbReference>
<dbReference type="InParanoid" id="A0A146G2Y2"/>
<dbReference type="Proteomes" id="UP000076023">
    <property type="component" value="Unassembled WGS sequence"/>
</dbReference>
<dbReference type="InterPro" id="IPR050834">
    <property type="entry name" value="Glycosyltransf_2"/>
</dbReference>
<dbReference type="InterPro" id="IPR001173">
    <property type="entry name" value="Glyco_trans_2-like"/>
</dbReference>
<keyword evidence="2" id="KW-0808">Transferase</keyword>
<keyword evidence="3" id="KW-1185">Reference proteome</keyword>
<organism evidence="2 3">
    <name type="scientific">Terrimicrobium sacchariphilum</name>
    <dbReference type="NCBI Taxonomy" id="690879"/>
    <lineage>
        <taxon>Bacteria</taxon>
        <taxon>Pseudomonadati</taxon>
        <taxon>Verrucomicrobiota</taxon>
        <taxon>Terrimicrobiia</taxon>
        <taxon>Terrimicrobiales</taxon>
        <taxon>Terrimicrobiaceae</taxon>
        <taxon>Terrimicrobium</taxon>
    </lineage>
</organism>
<comment type="caution">
    <text evidence="2">The sequence shown here is derived from an EMBL/GenBank/DDBJ whole genome shotgun (WGS) entry which is preliminary data.</text>
</comment>
<feature type="domain" description="Glycosyltransferase 2-like" evidence="1">
    <location>
        <begin position="5"/>
        <end position="164"/>
    </location>
</feature>
<sequence length="311" mass="34370">MPSVSIVIASYNSAEYLPATLVSCLNQVTPAREIIVIDDGSTDDTPAVCAGFGESITYRRVENGGVSAARNLGAKLATSDWILFLDSDDVLLQTAVASLLARSEQVPSAGVVYGMVLQRMEPPQEPRLSGFDYCAGDPPLPAQRNLYRCAIITPGSAIVRREVHLRVEGFVSGYEPMEDRDYWIKCGLLKPVAFCDTAVLDKTWRPASAGTQDAKRIYRSLLAQVALRKWCKERGIDFSWAPKNAGFAREAIRQALFWKTPAIMPALLRKADDLGYRGLWYFRAQLELLKLRFTGGIPPEPAWLNTPTGIR</sequence>
<reference evidence="3" key="1">
    <citation type="journal article" date="2017" name="Genome Announc.">
        <title>Draft Genome Sequence of Terrimicrobium sacchariphilum NM-5T, a Facultative Anaerobic Soil Bacterium of the Class Spartobacteria.</title>
        <authorList>
            <person name="Qiu Y.L."/>
            <person name="Tourlousse D.M."/>
            <person name="Matsuura N."/>
            <person name="Ohashi A."/>
            <person name="Sekiguchi Y."/>
        </authorList>
    </citation>
    <scope>NUCLEOTIDE SEQUENCE [LARGE SCALE GENOMIC DNA]</scope>
    <source>
        <strain evidence="3">NM-5</strain>
    </source>
</reference>
<dbReference type="STRING" id="690879.TSACC_2407"/>
<dbReference type="OrthoDB" id="174925at2"/>
<dbReference type="AlphaFoldDB" id="A0A146G2Y2"/>
<evidence type="ECO:0000259" key="1">
    <source>
        <dbReference type="Pfam" id="PF00535"/>
    </source>
</evidence>
<name>A0A146G2Y2_TERSA</name>
<dbReference type="PANTHER" id="PTHR43685">
    <property type="entry name" value="GLYCOSYLTRANSFERASE"/>
    <property type="match status" value="1"/>
</dbReference>
<gene>
    <name evidence="2" type="ORF">TSACC_2407</name>
</gene>
<dbReference type="InterPro" id="IPR029044">
    <property type="entry name" value="Nucleotide-diphossugar_trans"/>
</dbReference>
<evidence type="ECO:0000313" key="2">
    <source>
        <dbReference type="EMBL" id="GAT32010.1"/>
    </source>
</evidence>
<dbReference type="SUPFAM" id="SSF53448">
    <property type="entry name" value="Nucleotide-diphospho-sugar transferases"/>
    <property type="match status" value="1"/>
</dbReference>
<dbReference type="GO" id="GO:0016740">
    <property type="term" value="F:transferase activity"/>
    <property type="evidence" value="ECO:0007669"/>
    <property type="project" value="UniProtKB-KW"/>
</dbReference>
<dbReference type="CDD" id="cd00761">
    <property type="entry name" value="Glyco_tranf_GTA_type"/>
    <property type="match status" value="1"/>
</dbReference>
<proteinExistence type="predicted"/>
<protein>
    <submittedName>
        <fullName evidence="2">Glycosyltransferase</fullName>
    </submittedName>
</protein>
<dbReference type="RefSeq" id="WP_075077870.1">
    <property type="nucleotide sequence ID" value="NZ_BDCO01000002.1"/>
</dbReference>
<accession>A0A146G2Y2</accession>
<dbReference type="Pfam" id="PF00535">
    <property type="entry name" value="Glycos_transf_2"/>
    <property type="match status" value="1"/>
</dbReference>
<dbReference type="PANTHER" id="PTHR43685:SF2">
    <property type="entry name" value="GLYCOSYLTRANSFERASE 2-LIKE DOMAIN-CONTAINING PROTEIN"/>
    <property type="match status" value="1"/>
</dbReference>
<evidence type="ECO:0000313" key="3">
    <source>
        <dbReference type="Proteomes" id="UP000076023"/>
    </source>
</evidence>
<dbReference type="EMBL" id="BDCO01000002">
    <property type="protein sequence ID" value="GAT32010.1"/>
    <property type="molecule type" value="Genomic_DNA"/>
</dbReference>